<organism evidence="1 2">
    <name type="scientific">Undibacterium curvum</name>
    <dbReference type="NCBI Taxonomy" id="2762294"/>
    <lineage>
        <taxon>Bacteria</taxon>
        <taxon>Pseudomonadati</taxon>
        <taxon>Pseudomonadota</taxon>
        <taxon>Betaproteobacteria</taxon>
        <taxon>Burkholderiales</taxon>
        <taxon>Oxalobacteraceae</taxon>
        <taxon>Undibacterium</taxon>
    </lineage>
</organism>
<name>A0ABR7A308_9BURK</name>
<protein>
    <submittedName>
        <fullName evidence="1">PilZ domain-containing protein</fullName>
    </submittedName>
</protein>
<keyword evidence="2" id="KW-1185">Reference proteome</keyword>
<reference evidence="1 2" key="1">
    <citation type="submission" date="2020-08" db="EMBL/GenBank/DDBJ databases">
        <title>Novel species isolated from subtropical streams in China.</title>
        <authorList>
            <person name="Lu H."/>
        </authorList>
    </citation>
    <scope>NUCLEOTIDE SEQUENCE [LARGE SCALE GENOMIC DNA]</scope>
    <source>
        <strain evidence="1 2">CY22W</strain>
    </source>
</reference>
<comment type="caution">
    <text evidence="1">The sequence shown here is derived from an EMBL/GenBank/DDBJ whole genome shotgun (WGS) entry which is preliminary data.</text>
</comment>
<evidence type="ECO:0000313" key="1">
    <source>
        <dbReference type="EMBL" id="MBC3931294.1"/>
    </source>
</evidence>
<accession>A0ABR7A308</accession>
<dbReference type="RefSeq" id="WP_186903075.1">
    <property type="nucleotide sequence ID" value="NZ_JACOGD010000003.1"/>
</dbReference>
<evidence type="ECO:0000313" key="2">
    <source>
        <dbReference type="Proteomes" id="UP000654304"/>
    </source>
</evidence>
<dbReference type="Proteomes" id="UP000654304">
    <property type="component" value="Unassembled WGS sequence"/>
</dbReference>
<proteinExistence type="predicted"/>
<dbReference type="SUPFAM" id="SSF141371">
    <property type="entry name" value="PilZ domain-like"/>
    <property type="match status" value="1"/>
</dbReference>
<sequence length="134" mass="15361">MNQPEKRQYQRIQFFRLVKDQDLIPVWVFNSVSPGSSIAALVIDMSETGIQVLTNAEEKPEAIHYFLHFLGDEGNALDIPAIQVERVWSENEQGLYVRSGFRLDAIDRLTLELMQDKMHKNPVAFIRCSLSPAQ</sequence>
<gene>
    <name evidence="1" type="ORF">H8K43_06380</name>
</gene>
<dbReference type="EMBL" id="JACOGD010000003">
    <property type="protein sequence ID" value="MBC3931294.1"/>
    <property type="molecule type" value="Genomic_DNA"/>
</dbReference>